<feature type="transmembrane region" description="Helical" evidence="1">
    <location>
        <begin position="6"/>
        <end position="25"/>
    </location>
</feature>
<keyword evidence="1" id="KW-0812">Transmembrane</keyword>
<evidence type="ECO:0000256" key="1">
    <source>
        <dbReference type="SAM" id="Phobius"/>
    </source>
</evidence>
<dbReference type="AlphaFoldDB" id="A0AAP2Z958"/>
<dbReference type="Proteomes" id="UP001321047">
    <property type="component" value="Unassembled WGS sequence"/>
</dbReference>
<dbReference type="EMBL" id="JAOPJZ010000011">
    <property type="protein sequence ID" value="MCU4753002.1"/>
    <property type="molecule type" value="Genomic_DNA"/>
</dbReference>
<sequence length="51" mass="5259">MADPVATMLGILTTILLMVGWQVITGSIPGEVGFAVDFMALIASLIVGLIV</sequence>
<evidence type="ECO:0000313" key="3">
    <source>
        <dbReference type="Proteomes" id="UP001321047"/>
    </source>
</evidence>
<gene>
    <name evidence="2" type="ORF">OB919_13620</name>
</gene>
<accession>A0AAP2Z958</accession>
<comment type="caution">
    <text evidence="2">The sequence shown here is derived from an EMBL/GenBank/DDBJ whole genome shotgun (WGS) entry which is preliminary data.</text>
</comment>
<proteinExistence type="predicted"/>
<feature type="transmembrane region" description="Helical" evidence="1">
    <location>
        <begin position="32"/>
        <end position="50"/>
    </location>
</feature>
<organism evidence="2 3">
    <name type="scientific">Natronosalvus hydrolyticus</name>
    <dbReference type="NCBI Taxonomy" id="2979988"/>
    <lineage>
        <taxon>Archaea</taxon>
        <taxon>Methanobacteriati</taxon>
        <taxon>Methanobacteriota</taxon>
        <taxon>Stenosarchaea group</taxon>
        <taxon>Halobacteria</taxon>
        <taxon>Halobacteriales</taxon>
        <taxon>Natrialbaceae</taxon>
        <taxon>Natronosalvus</taxon>
    </lineage>
</organism>
<name>A0AAP2Z958_9EURY</name>
<protein>
    <submittedName>
        <fullName evidence="2">Uncharacterized protein</fullName>
    </submittedName>
</protein>
<dbReference type="RefSeq" id="WP_342809323.1">
    <property type="nucleotide sequence ID" value="NZ_JAOPJZ010000011.1"/>
</dbReference>
<reference evidence="2 3" key="1">
    <citation type="submission" date="2022-09" db="EMBL/GenBank/DDBJ databases">
        <title>Enrichment on poylsaccharides allowed isolation of novel metabolic and taxonomic groups of Haloarchaea.</title>
        <authorList>
            <person name="Sorokin D.Y."/>
            <person name="Elcheninov A.G."/>
            <person name="Khizhniak T.V."/>
            <person name="Kolganova T.V."/>
            <person name="Kublanov I.V."/>
        </authorList>
    </citation>
    <scope>NUCLEOTIDE SEQUENCE [LARGE SCALE GENOMIC DNA]</scope>
    <source>
        <strain evidence="2 3">AArc-curdl1</strain>
    </source>
</reference>
<keyword evidence="1" id="KW-0472">Membrane</keyword>
<keyword evidence="3" id="KW-1185">Reference proteome</keyword>
<evidence type="ECO:0000313" key="2">
    <source>
        <dbReference type="EMBL" id="MCU4753002.1"/>
    </source>
</evidence>
<keyword evidence="1" id="KW-1133">Transmembrane helix</keyword>